<dbReference type="PANTHER" id="PTHR28026:SF9">
    <property type="entry name" value="2-HYDROXY-PALMITIC ACID DIOXYGENASE MPO1"/>
    <property type="match status" value="1"/>
</dbReference>
<dbReference type="AlphaFoldDB" id="A0A1Y2ARV3"/>
<keyword evidence="2" id="KW-0812">Transmembrane</keyword>
<feature type="transmembrane region" description="Helical" evidence="2">
    <location>
        <begin position="85"/>
        <end position="103"/>
    </location>
</feature>
<dbReference type="Proteomes" id="UP000193986">
    <property type="component" value="Unassembled WGS sequence"/>
</dbReference>
<dbReference type="GO" id="GO:0046521">
    <property type="term" value="P:sphingoid catabolic process"/>
    <property type="evidence" value="ECO:0007669"/>
    <property type="project" value="TreeGrafter"/>
</dbReference>
<dbReference type="OrthoDB" id="2124888at2759"/>
<dbReference type="PANTHER" id="PTHR28026">
    <property type="entry name" value="DUF962 DOMAIN PROTEIN (AFU_ORTHOLOGUE AFUA_8G05310)"/>
    <property type="match status" value="1"/>
</dbReference>
<dbReference type="FunCoup" id="A0A1Y2ARV3">
    <property type="interactions" value="91"/>
</dbReference>
<proteinExistence type="predicted"/>
<evidence type="ECO:0008006" key="5">
    <source>
        <dbReference type="Google" id="ProtNLM"/>
    </source>
</evidence>
<evidence type="ECO:0000256" key="2">
    <source>
        <dbReference type="SAM" id="Phobius"/>
    </source>
</evidence>
<dbReference type="GO" id="GO:0005783">
    <property type="term" value="C:endoplasmic reticulum"/>
    <property type="evidence" value="ECO:0007669"/>
    <property type="project" value="TreeGrafter"/>
</dbReference>
<dbReference type="EMBL" id="MCFC01000060">
    <property type="protein sequence ID" value="ORY25194.1"/>
    <property type="molecule type" value="Genomic_DNA"/>
</dbReference>
<feature type="transmembrane region" description="Helical" evidence="2">
    <location>
        <begin position="50"/>
        <end position="73"/>
    </location>
</feature>
<protein>
    <recommendedName>
        <fullName evidence="5">Endoplasmic reticulum protein</fullName>
    </recommendedName>
</protein>
<evidence type="ECO:0000313" key="3">
    <source>
        <dbReference type="EMBL" id="ORY25194.1"/>
    </source>
</evidence>
<sequence>MAITPRKLRSQGPAEDIDLDHPFPTKSNLLDIENELSFYGSYHSTFGNKLIHFICIPLISWSTLGLMSYLPLWRNVKIYDLFPGFSFYPSVALVVASAYQLYYIALDPIAGISFIPPAAAIYLSATNTALRPSANMPYSSYAHLTAQPLLWMVFFFGWIAQFIGHGYFERRAPALKDNLVQALVTAPFFVWLELLFALGYKPQLHKKVISNAGLRIRNFRQAAKAK</sequence>
<gene>
    <name evidence="3" type="ORF">BCR39DRAFT_545034</name>
</gene>
<feature type="region of interest" description="Disordered" evidence="1">
    <location>
        <begin position="1"/>
        <end position="20"/>
    </location>
</feature>
<feature type="transmembrane region" description="Helical" evidence="2">
    <location>
        <begin position="180"/>
        <end position="200"/>
    </location>
</feature>
<keyword evidence="2" id="KW-1133">Transmembrane helix</keyword>
<dbReference type="InParanoid" id="A0A1Y2ARV3"/>
<evidence type="ECO:0000256" key="1">
    <source>
        <dbReference type="SAM" id="MobiDB-lite"/>
    </source>
</evidence>
<accession>A0A1Y2ARV3</accession>
<evidence type="ECO:0000313" key="4">
    <source>
        <dbReference type="Proteomes" id="UP000193986"/>
    </source>
</evidence>
<dbReference type="Pfam" id="PF06127">
    <property type="entry name" value="Mpo1-like"/>
    <property type="match status" value="1"/>
</dbReference>
<name>A0A1Y2ARV3_9TREE</name>
<dbReference type="InterPro" id="IPR009305">
    <property type="entry name" value="Mpo1-like"/>
</dbReference>
<feature type="transmembrane region" description="Helical" evidence="2">
    <location>
        <begin position="149"/>
        <end position="168"/>
    </location>
</feature>
<keyword evidence="4" id="KW-1185">Reference proteome</keyword>
<keyword evidence="2" id="KW-0472">Membrane</keyword>
<reference evidence="3 4" key="1">
    <citation type="submission" date="2016-07" db="EMBL/GenBank/DDBJ databases">
        <title>Pervasive Adenine N6-methylation of Active Genes in Fungi.</title>
        <authorList>
            <consortium name="DOE Joint Genome Institute"/>
            <person name="Mondo S.J."/>
            <person name="Dannebaum R.O."/>
            <person name="Kuo R.C."/>
            <person name="Labutti K."/>
            <person name="Haridas S."/>
            <person name="Kuo A."/>
            <person name="Salamov A."/>
            <person name="Ahrendt S.R."/>
            <person name="Lipzen A."/>
            <person name="Sullivan W."/>
            <person name="Andreopoulos W.B."/>
            <person name="Clum A."/>
            <person name="Lindquist E."/>
            <person name="Daum C."/>
            <person name="Ramamoorthy G.K."/>
            <person name="Gryganskyi A."/>
            <person name="Culley D."/>
            <person name="Magnuson J.K."/>
            <person name="James T.Y."/>
            <person name="O'Malley M.A."/>
            <person name="Stajich J.E."/>
            <person name="Spatafora J.W."/>
            <person name="Visel A."/>
            <person name="Grigoriev I.V."/>
        </authorList>
    </citation>
    <scope>NUCLEOTIDE SEQUENCE [LARGE SCALE GENOMIC DNA]</scope>
    <source>
        <strain evidence="3 4">68-887.2</strain>
    </source>
</reference>
<organism evidence="3 4">
    <name type="scientific">Naematelia encephala</name>
    <dbReference type="NCBI Taxonomy" id="71784"/>
    <lineage>
        <taxon>Eukaryota</taxon>
        <taxon>Fungi</taxon>
        <taxon>Dikarya</taxon>
        <taxon>Basidiomycota</taxon>
        <taxon>Agaricomycotina</taxon>
        <taxon>Tremellomycetes</taxon>
        <taxon>Tremellales</taxon>
        <taxon>Naemateliaceae</taxon>
        <taxon>Naematelia</taxon>
    </lineage>
</organism>
<comment type="caution">
    <text evidence="3">The sequence shown here is derived from an EMBL/GenBank/DDBJ whole genome shotgun (WGS) entry which is preliminary data.</text>
</comment>
<feature type="transmembrane region" description="Helical" evidence="2">
    <location>
        <begin position="109"/>
        <end position="129"/>
    </location>
</feature>
<dbReference type="GO" id="GO:0016020">
    <property type="term" value="C:membrane"/>
    <property type="evidence" value="ECO:0007669"/>
    <property type="project" value="GOC"/>
</dbReference>